<dbReference type="PANTHER" id="PTHR30474">
    <property type="entry name" value="CELL CYCLE PROTEIN"/>
    <property type="match status" value="1"/>
</dbReference>
<proteinExistence type="predicted"/>
<feature type="transmembrane region" description="Helical" evidence="11">
    <location>
        <begin position="296"/>
        <end position="317"/>
    </location>
</feature>
<evidence type="ECO:0000256" key="5">
    <source>
        <dbReference type="ARBA" id="ARBA00022692"/>
    </source>
</evidence>
<keyword evidence="5 11" id="KW-0812">Transmembrane</keyword>
<dbReference type="InterPro" id="IPR018365">
    <property type="entry name" value="Cell_cycle_FtsW-rel_CS"/>
</dbReference>
<feature type="transmembrane region" description="Helical" evidence="11">
    <location>
        <begin position="258"/>
        <end position="284"/>
    </location>
</feature>
<dbReference type="GO" id="GO:0015648">
    <property type="term" value="F:lipid-linked peptidoglycan transporter activity"/>
    <property type="evidence" value="ECO:0007669"/>
    <property type="project" value="TreeGrafter"/>
</dbReference>
<accession>A0A1G2FHV6</accession>
<dbReference type="InterPro" id="IPR001182">
    <property type="entry name" value="FtsW/RodA"/>
</dbReference>
<dbReference type="InterPro" id="IPR011923">
    <property type="entry name" value="RodA/MrdB"/>
</dbReference>
<dbReference type="EMBL" id="MHNB01000003">
    <property type="protein sequence ID" value="OGZ37626.1"/>
    <property type="molecule type" value="Genomic_DNA"/>
</dbReference>
<keyword evidence="9 11" id="KW-0472">Membrane</keyword>
<feature type="transmembrane region" description="Helical" evidence="11">
    <location>
        <begin position="99"/>
        <end position="122"/>
    </location>
</feature>
<dbReference type="GO" id="GO:0005886">
    <property type="term" value="C:plasma membrane"/>
    <property type="evidence" value="ECO:0007669"/>
    <property type="project" value="TreeGrafter"/>
</dbReference>
<dbReference type="GO" id="GO:0009252">
    <property type="term" value="P:peptidoglycan biosynthetic process"/>
    <property type="evidence" value="ECO:0007669"/>
    <property type="project" value="UniProtKB-KW"/>
</dbReference>
<evidence type="ECO:0000256" key="6">
    <source>
        <dbReference type="ARBA" id="ARBA00022960"/>
    </source>
</evidence>
<dbReference type="GO" id="GO:0032153">
    <property type="term" value="C:cell division site"/>
    <property type="evidence" value="ECO:0007669"/>
    <property type="project" value="TreeGrafter"/>
</dbReference>
<evidence type="ECO:0000256" key="7">
    <source>
        <dbReference type="ARBA" id="ARBA00022984"/>
    </source>
</evidence>
<comment type="caution">
    <text evidence="12">The sequence shown here is derived from an EMBL/GenBank/DDBJ whole genome shotgun (WGS) entry which is preliminary data.</text>
</comment>
<keyword evidence="8 11" id="KW-1133">Transmembrane helix</keyword>
<evidence type="ECO:0000313" key="13">
    <source>
        <dbReference type="Proteomes" id="UP000177061"/>
    </source>
</evidence>
<organism evidence="12 13">
    <name type="scientific">Candidatus Portnoybacteria bacterium RIFCSPHIGHO2_12_FULL_38_9</name>
    <dbReference type="NCBI Taxonomy" id="1801997"/>
    <lineage>
        <taxon>Bacteria</taxon>
        <taxon>Candidatus Portnoyibacteriota</taxon>
    </lineage>
</organism>
<feature type="transmembrane region" description="Helical" evidence="11">
    <location>
        <begin position="157"/>
        <end position="174"/>
    </location>
</feature>
<feature type="transmembrane region" description="Helical" evidence="11">
    <location>
        <begin position="179"/>
        <end position="197"/>
    </location>
</feature>
<protein>
    <submittedName>
        <fullName evidence="12">Rod shape-determining protein RodA</fullName>
    </submittedName>
</protein>
<evidence type="ECO:0000256" key="8">
    <source>
        <dbReference type="ARBA" id="ARBA00022989"/>
    </source>
</evidence>
<feature type="transmembrane region" description="Helical" evidence="11">
    <location>
        <begin position="329"/>
        <end position="351"/>
    </location>
</feature>
<feature type="transmembrane region" description="Helical" evidence="11">
    <location>
        <begin position="67"/>
        <end position="87"/>
    </location>
</feature>
<feature type="transmembrane region" description="Helical" evidence="11">
    <location>
        <begin position="134"/>
        <end position="151"/>
    </location>
</feature>
<evidence type="ECO:0000256" key="2">
    <source>
        <dbReference type="ARBA" id="ARBA00022475"/>
    </source>
</evidence>
<keyword evidence="4" id="KW-0808">Transferase</keyword>
<evidence type="ECO:0000256" key="11">
    <source>
        <dbReference type="SAM" id="Phobius"/>
    </source>
</evidence>
<keyword evidence="7" id="KW-0573">Peptidoglycan synthesis</keyword>
<feature type="transmembrane region" description="Helical" evidence="11">
    <location>
        <begin position="36"/>
        <end position="55"/>
    </location>
</feature>
<evidence type="ECO:0000256" key="10">
    <source>
        <dbReference type="ARBA" id="ARBA00023316"/>
    </source>
</evidence>
<dbReference type="PANTHER" id="PTHR30474:SF1">
    <property type="entry name" value="PEPTIDOGLYCAN GLYCOSYLTRANSFERASE MRDB"/>
    <property type="match status" value="1"/>
</dbReference>
<comment type="subcellular location">
    <subcellularLocation>
        <location evidence="1">Membrane</location>
        <topology evidence="1">Multi-pass membrane protein</topology>
    </subcellularLocation>
</comment>
<keyword evidence="10" id="KW-0961">Cell wall biogenesis/degradation</keyword>
<evidence type="ECO:0000256" key="4">
    <source>
        <dbReference type="ARBA" id="ARBA00022679"/>
    </source>
</evidence>
<dbReference type="GO" id="GO:0071555">
    <property type="term" value="P:cell wall organization"/>
    <property type="evidence" value="ECO:0007669"/>
    <property type="project" value="UniProtKB-KW"/>
</dbReference>
<dbReference type="AlphaFoldDB" id="A0A1G2FHV6"/>
<dbReference type="Proteomes" id="UP000177061">
    <property type="component" value="Unassembled WGS sequence"/>
</dbReference>
<name>A0A1G2FHV6_9BACT</name>
<dbReference type="GO" id="GO:0016757">
    <property type="term" value="F:glycosyltransferase activity"/>
    <property type="evidence" value="ECO:0007669"/>
    <property type="project" value="UniProtKB-KW"/>
</dbReference>
<keyword evidence="3" id="KW-0328">Glycosyltransferase</keyword>
<dbReference type="Pfam" id="PF01098">
    <property type="entry name" value="FTSW_RODA_SPOVE"/>
    <property type="match status" value="1"/>
</dbReference>
<keyword evidence="6" id="KW-0133">Cell shape</keyword>
<reference evidence="12 13" key="1">
    <citation type="journal article" date="2016" name="Nat. Commun.">
        <title>Thousands of microbial genomes shed light on interconnected biogeochemical processes in an aquifer system.</title>
        <authorList>
            <person name="Anantharaman K."/>
            <person name="Brown C.T."/>
            <person name="Hug L.A."/>
            <person name="Sharon I."/>
            <person name="Castelle C.J."/>
            <person name="Probst A.J."/>
            <person name="Thomas B.C."/>
            <person name="Singh A."/>
            <person name="Wilkins M.J."/>
            <person name="Karaoz U."/>
            <person name="Brodie E.L."/>
            <person name="Williams K.H."/>
            <person name="Hubbard S.S."/>
            <person name="Banfield J.F."/>
        </authorList>
    </citation>
    <scope>NUCLEOTIDE SEQUENCE [LARGE SCALE GENOMIC DNA]</scope>
</reference>
<dbReference type="GO" id="GO:0008360">
    <property type="term" value="P:regulation of cell shape"/>
    <property type="evidence" value="ECO:0007669"/>
    <property type="project" value="UniProtKB-KW"/>
</dbReference>
<evidence type="ECO:0000256" key="3">
    <source>
        <dbReference type="ARBA" id="ARBA00022676"/>
    </source>
</evidence>
<dbReference type="GO" id="GO:0051301">
    <property type="term" value="P:cell division"/>
    <property type="evidence" value="ECO:0007669"/>
    <property type="project" value="InterPro"/>
</dbReference>
<dbReference type="PROSITE" id="PS00428">
    <property type="entry name" value="FTSW_RODA_SPOVE"/>
    <property type="match status" value="1"/>
</dbReference>
<dbReference type="STRING" id="1801997.A3J64_02930"/>
<keyword evidence="2" id="KW-1003">Cell membrane</keyword>
<sequence length="358" mass="40004">MFSHFKKLDWSLIIIILLLNASGLLAIKNTSEDLTNFYKQILFIGLGLFLMLFFSFLDYRILKNNSLILIVLYLVCLFLLGGLFFWGREIRGAASWFKFGFLNFQPIELAKIIIILILAKYFSLRHIEMYRIRHIITSGVYVGLPTLLVLFQPDLGSVVVLGSVWLGIMLMAGIKMRHLIILTLIAAVLITSSWFWLLKDYQKQRILTFINPGTDPYGSGYNLVQSLIAIGSGGLFGRGLGQGSQSQLKFLPEHQTDFIFAAIAEQGGLVGVVFLLTLFAFLFWRIIRIALSSLNNFSRLFAVGLVIMLFSQTIINIGMNMGVLPITGLTLPLVSYGGSSLLTIFLGLGILQSIKARS</sequence>
<evidence type="ECO:0000256" key="1">
    <source>
        <dbReference type="ARBA" id="ARBA00004141"/>
    </source>
</evidence>
<gene>
    <name evidence="12" type="ORF">A3J64_02930</name>
</gene>
<evidence type="ECO:0000313" key="12">
    <source>
        <dbReference type="EMBL" id="OGZ37626.1"/>
    </source>
</evidence>
<evidence type="ECO:0000256" key="9">
    <source>
        <dbReference type="ARBA" id="ARBA00023136"/>
    </source>
</evidence>
<dbReference type="NCBIfam" id="TIGR02210">
    <property type="entry name" value="rodA_shape"/>
    <property type="match status" value="1"/>
</dbReference>